<keyword evidence="2" id="KW-1185">Reference proteome</keyword>
<evidence type="ECO:0000313" key="1">
    <source>
        <dbReference type="EMBL" id="MCM1990573.1"/>
    </source>
</evidence>
<organism evidence="1 2">
    <name type="scientific">Oceanirhabdus seepicola</name>
    <dbReference type="NCBI Taxonomy" id="2828781"/>
    <lineage>
        <taxon>Bacteria</taxon>
        <taxon>Bacillati</taxon>
        <taxon>Bacillota</taxon>
        <taxon>Clostridia</taxon>
        <taxon>Eubacteriales</taxon>
        <taxon>Clostridiaceae</taxon>
        <taxon>Oceanirhabdus</taxon>
    </lineage>
</organism>
<dbReference type="EMBL" id="JAGSOJ010000002">
    <property type="protein sequence ID" value="MCM1990573.1"/>
    <property type="molecule type" value="Genomic_DNA"/>
</dbReference>
<reference evidence="1" key="1">
    <citation type="journal article" date="2021" name="mSystems">
        <title>Bacteria and Archaea Synergistically Convert Glycine Betaine to Biogenic Methane in the Formosa Cold Seep of the South China Sea.</title>
        <authorList>
            <person name="Li L."/>
            <person name="Zhang W."/>
            <person name="Zhang S."/>
            <person name="Song L."/>
            <person name="Sun Q."/>
            <person name="Zhang H."/>
            <person name="Xiang H."/>
            <person name="Dong X."/>
        </authorList>
    </citation>
    <scope>NUCLEOTIDE SEQUENCE</scope>
    <source>
        <strain evidence="1">ZWT</strain>
    </source>
</reference>
<gene>
    <name evidence="1" type="ORF">KDK92_12645</name>
</gene>
<proteinExistence type="predicted"/>
<reference evidence="1" key="2">
    <citation type="submission" date="2021-04" db="EMBL/GenBank/DDBJ databases">
        <authorList>
            <person name="Dong X."/>
        </authorList>
    </citation>
    <scope>NUCLEOTIDE SEQUENCE</scope>
    <source>
        <strain evidence="1">ZWT</strain>
    </source>
</reference>
<dbReference type="Proteomes" id="UP001056429">
    <property type="component" value="Unassembled WGS sequence"/>
</dbReference>
<dbReference type="AlphaFoldDB" id="A0A9J6P428"/>
<comment type="caution">
    <text evidence="1">The sequence shown here is derived from an EMBL/GenBank/DDBJ whole genome shotgun (WGS) entry which is preliminary data.</text>
</comment>
<dbReference type="RefSeq" id="WP_250859625.1">
    <property type="nucleotide sequence ID" value="NZ_JAGSOJ010000002.1"/>
</dbReference>
<evidence type="ECO:0000313" key="2">
    <source>
        <dbReference type="Proteomes" id="UP001056429"/>
    </source>
</evidence>
<accession>A0A9J6P428</accession>
<sequence>MKVIKRIILSMVVFILLINCISIRCYANNTEGYEIEFNKIKVGDGSYTIVFSDREYYVMDEHEKLIKNNEANNIHSIFESDGEVYLINIIDECDEYRWQLFKLNIGKDIGFEIIVDKAYGIFNTETNGIVVVNNTQNNIFEFKYHNVDGEEEKIILSMDGFNDYGSLKNVKEIDIREYSILFLTIAGEAIEYNFIYEEFFKIIDEFVYNLNEV</sequence>
<name>A0A9J6P428_9CLOT</name>
<protein>
    <submittedName>
        <fullName evidence="1">Uncharacterized protein</fullName>
    </submittedName>
</protein>